<protein>
    <submittedName>
        <fullName evidence="2">Uncharacterized protein</fullName>
    </submittedName>
</protein>
<keyword evidence="3" id="KW-1185">Reference proteome</keyword>
<organism evidence="2 3">
    <name type="scientific">Paenibacillus durus</name>
    <name type="common">Paenibacillus azotofixans</name>
    <dbReference type="NCBI Taxonomy" id="44251"/>
    <lineage>
        <taxon>Bacteria</taxon>
        <taxon>Bacillati</taxon>
        <taxon>Bacillota</taxon>
        <taxon>Bacilli</taxon>
        <taxon>Bacillales</taxon>
        <taxon>Paenibacillaceae</taxon>
        <taxon>Paenibacillus</taxon>
    </lineage>
</organism>
<dbReference type="EMBL" id="CP009288">
    <property type="protein sequence ID" value="AIQ12861.1"/>
    <property type="molecule type" value="Genomic_DNA"/>
</dbReference>
<name>A0A089HLN7_PAEDU</name>
<dbReference type="Proteomes" id="UP000029409">
    <property type="component" value="Chromosome"/>
</dbReference>
<keyword evidence="1" id="KW-0812">Transmembrane</keyword>
<proteinExistence type="predicted"/>
<dbReference type="KEGG" id="pdu:PDUR_13780"/>
<feature type="transmembrane region" description="Helical" evidence="1">
    <location>
        <begin position="36"/>
        <end position="58"/>
    </location>
</feature>
<reference evidence="2 3" key="1">
    <citation type="submission" date="2014-08" db="EMBL/GenBank/DDBJ databases">
        <title>Comparative genomics of the Paenibacillus odorifer group.</title>
        <authorList>
            <person name="den Bakker H.C."/>
            <person name="Tsai Y.-C."/>
            <person name="Martin N."/>
            <person name="Korlach J."/>
            <person name="Wiedmann M."/>
        </authorList>
    </citation>
    <scope>NUCLEOTIDE SEQUENCE [LARGE SCALE GENOMIC DNA]</scope>
    <source>
        <strain evidence="2 3">DSM 1735</strain>
    </source>
</reference>
<dbReference type="AlphaFoldDB" id="A0A089HLN7"/>
<evidence type="ECO:0000256" key="1">
    <source>
        <dbReference type="SAM" id="Phobius"/>
    </source>
</evidence>
<sequence>MMKDPSSSKVEHVEVDEQDTEPIYENRDKAANAVKYTAYVMLFLGFLYFLVAFILPMFE</sequence>
<keyword evidence="1" id="KW-1133">Transmembrane helix</keyword>
<accession>A0A089HLN7</accession>
<keyword evidence="1" id="KW-0472">Membrane</keyword>
<gene>
    <name evidence="2" type="ORF">PDUR_13780</name>
</gene>
<evidence type="ECO:0000313" key="2">
    <source>
        <dbReference type="EMBL" id="AIQ12861.1"/>
    </source>
</evidence>
<dbReference type="OrthoDB" id="2628883at2"/>
<dbReference type="RefSeq" id="WP_042206685.1">
    <property type="nucleotide sequence ID" value="NZ_CP009288.1"/>
</dbReference>
<evidence type="ECO:0000313" key="3">
    <source>
        <dbReference type="Proteomes" id="UP000029409"/>
    </source>
</evidence>